<gene>
    <name evidence="2" type="ORF">GDO78_001275</name>
</gene>
<feature type="chain" id="PRO_5035307942" evidence="1">
    <location>
        <begin position="20"/>
        <end position="136"/>
    </location>
</feature>
<accession>A0A8J6FSE4</accession>
<dbReference type="EMBL" id="WNTK01000001">
    <property type="protein sequence ID" value="KAG9493286.1"/>
    <property type="molecule type" value="Genomic_DNA"/>
</dbReference>
<keyword evidence="3" id="KW-1185">Reference proteome</keyword>
<name>A0A8J6FSE4_ELECQ</name>
<proteinExistence type="predicted"/>
<reference evidence="2" key="1">
    <citation type="thesis" date="2020" institute="ProQuest LLC" country="789 East Eisenhower Parkway, Ann Arbor, MI, USA">
        <title>Comparative Genomics and Chromosome Evolution.</title>
        <authorList>
            <person name="Mudd A.B."/>
        </authorList>
    </citation>
    <scope>NUCLEOTIDE SEQUENCE</scope>
    <source>
        <strain evidence="2">HN-11 Male</strain>
        <tissue evidence="2">Kidney and liver</tissue>
    </source>
</reference>
<feature type="signal peptide" evidence="1">
    <location>
        <begin position="1"/>
        <end position="19"/>
    </location>
</feature>
<organism evidence="2 3">
    <name type="scientific">Eleutherodactylus coqui</name>
    <name type="common">Puerto Rican coqui</name>
    <dbReference type="NCBI Taxonomy" id="57060"/>
    <lineage>
        <taxon>Eukaryota</taxon>
        <taxon>Metazoa</taxon>
        <taxon>Chordata</taxon>
        <taxon>Craniata</taxon>
        <taxon>Vertebrata</taxon>
        <taxon>Euteleostomi</taxon>
        <taxon>Amphibia</taxon>
        <taxon>Batrachia</taxon>
        <taxon>Anura</taxon>
        <taxon>Neobatrachia</taxon>
        <taxon>Hyloidea</taxon>
        <taxon>Eleutherodactylidae</taxon>
        <taxon>Eleutherodactylinae</taxon>
        <taxon>Eleutherodactylus</taxon>
        <taxon>Eleutherodactylus</taxon>
    </lineage>
</organism>
<evidence type="ECO:0000313" key="2">
    <source>
        <dbReference type="EMBL" id="KAG9493286.1"/>
    </source>
</evidence>
<dbReference type="AlphaFoldDB" id="A0A8J6FSE4"/>
<comment type="caution">
    <text evidence="2">The sequence shown here is derived from an EMBL/GenBank/DDBJ whole genome shotgun (WGS) entry which is preliminary data.</text>
</comment>
<dbReference type="Proteomes" id="UP000770717">
    <property type="component" value="Unassembled WGS sequence"/>
</dbReference>
<keyword evidence="1" id="KW-0732">Signal</keyword>
<dbReference type="OrthoDB" id="2020758at2759"/>
<protein>
    <submittedName>
        <fullName evidence="2">Uncharacterized protein</fullName>
    </submittedName>
</protein>
<evidence type="ECO:0000313" key="3">
    <source>
        <dbReference type="Proteomes" id="UP000770717"/>
    </source>
</evidence>
<evidence type="ECO:0000256" key="1">
    <source>
        <dbReference type="SAM" id="SignalP"/>
    </source>
</evidence>
<sequence>MAMLLVLCMAMSCVMPTLASKGPSLLVACGCCSLSPRGRCLWLLRGRSLIPAWAGPVCWRARSRFLLPASALSLMLMHGFSLMPARDFSLIPAERTVHEAGAQLVAHAGSWIVTYASVFFYPDASGELGQGATAPL</sequence>